<dbReference type="GO" id="GO:0030527">
    <property type="term" value="F:structural constituent of chromatin"/>
    <property type="evidence" value="ECO:0007669"/>
    <property type="project" value="InterPro"/>
</dbReference>
<evidence type="ECO:0000256" key="4">
    <source>
        <dbReference type="ARBA" id="ARBA00011538"/>
    </source>
</evidence>
<comment type="caution">
    <text evidence="13">The sequence shown here is derived from an EMBL/GenBank/DDBJ whole genome shotgun (WGS) entry which is preliminary data.</text>
</comment>
<dbReference type="Proteomes" id="UP000785171">
    <property type="component" value="Unassembled WGS sequence"/>
</dbReference>
<evidence type="ECO:0000256" key="3">
    <source>
        <dbReference type="ARBA" id="ARBA00006564"/>
    </source>
</evidence>
<evidence type="ECO:0000256" key="5">
    <source>
        <dbReference type="ARBA" id="ARBA00022454"/>
    </source>
</evidence>
<evidence type="ECO:0000256" key="8">
    <source>
        <dbReference type="ARBA" id="ARBA00023269"/>
    </source>
</evidence>
<dbReference type="Proteomes" id="UP000285624">
    <property type="component" value="Unassembled WGS sequence"/>
</dbReference>
<feature type="non-terminal residue" evidence="13">
    <location>
        <position position="1"/>
    </location>
</feature>
<dbReference type="Proteomes" id="UP000792063">
    <property type="component" value="Unassembled WGS sequence"/>
</dbReference>
<dbReference type="GO" id="GO:0000786">
    <property type="term" value="C:nucleosome"/>
    <property type="evidence" value="ECO:0007669"/>
    <property type="project" value="UniProtKB-KW"/>
</dbReference>
<comment type="subunit">
    <text evidence="4 9">The nucleosome is a histone octamer containing two molecules each of H2A, H2B, H3 and H4 assembled in one H3-H4 heterotetramer and two H2A-H2B heterodimers. The octamer wraps approximately 147 bp of DNA.</text>
</comment>
<dbReference type="InterPro" id="IPR009072">
    <property type="entry name" value="Histone-fold"/>
</dbReference>
<dbReference type="InterPro" id="IPR001951">
    <property type="entry name" value="Histone_H4"/>
</dbReference>
<dbReference type="SUPFAM" id="SSF47113">
    <property type="entry name" value="Histone-fold"/>
    <property type="match status" value="1"/>
</dbReference>
<evidence type="ECO:0000313" key="15">
    <source>
        <dbReference type="Proteomes" id="UP000285883"/>
    </source>
</evidence>
<evidence type="ECO:0000313" key="14">
    <source>
        <dbReference type="Proteomes" id="UP000285624"/>
    </source>
</evidence>
<proteinExistence type="inferred from homology"/>
<keyword evidence="8 9" id="KW-0544">Nucleosome core</keyword>
<keyword evidence="6 9" id="KW-0238">DNA-binding</keyword>
<comment type="function">
    <text evidence="9">Core component of nucleosome. Nucleosomes wrap and compact DNA into chromatin, limiting DNA accessibility to the cellular machineries which require DNA as a template. Histones thereby play a central role in transcription regulation, DNA repair, DNA replication and chromosomal stability. DNA accessibility is regulated via a complex set of post-translational modifications of histones, also called histone code, and nucleosome remodeling.</text>
</comment>
<dbReference type="EMBL" id="MAYM02001516">
    <property type="protein sequence ID" value="RLN14982.1"/>
    <property type="molecule type" value="Genomic_DNA"/>
</dbReference>
<evidence type="ECO:0000313" key="10">
    <source>
        <dbReference type="EMBL" id="KAG2508732.1"/>
    </source>
</evidence>
<dbReference type="SMART" id="SM00417">
    <property type="entry name" value="H4"/>
    <property type="match status" value="1"/>
</dbReference>
<evidence type="ECO:0000256" key="6">
    <source>
        <dbReference type="ARBA" id="ARBA00023125"/>
    </source>
</evidence>
<evidence type="ECO:0000256" key="2">
    <source>
        <dbReference type="ARBA" id="ARBA00004286"/>
    </source>
</evidence>
<dbReference type="EMBL" id="JPWV03000544">
    <property type="protein sequence ID" value="KAG2508732.1"/>
    <property type="molecule type" value="Genomic_DNA"/>
</dbReference>
<organism evidence="13 14">
    <name type="scientific">Phytophthora kernoviae</name>
    <dbReference type="NCBI Taxonomy" id="325452"/>
    <lineage>
        <taxon>Eukaryota</taxon>
        <taxon>Sar</taxon>
        <taxon>Stramenopiles</taxon>
        <taxon>Oomycota</taxon>
        <taxon>Peronosporomycetes</taxon>
        <taxon>Peronosporales</taxon>
        <taxon>Peronosporaceae</taxon>
        <taxon>Phytophthora</taxon>
    </lineage>
</organism>
<dbReference type="GO" id="GO:0005634">
    <property type="term" value="C:nucleus"/>
    <property type="evidence" value="ECO:0007669"/>
    <property type="project" value="UniProtKB-SubCell"/>
</dbReference>
<sequence length="67" mass="7658">RLARRAGIKLISTLVYQETRAVLKVFVQNLVHGTAMYTQHANRKTETGRDVICVLKHYGRTLYGIDL</sequence>
<dbReference type="GO" id="GO:0003677">
    <property type="term" value="F:DNA binding"/>
    <property type="evidence" value="ECO:0007669"/>
    <property type="project" value="UniProtKB-KW"/>
</dbReference>
<reference evidence="10" key="1">
    <citation type="journal article" date="2015" name="Genom Data">
        <title>Genome sequences of six Phytophthora species associated with forests in New Zealand.</title>
        <authorList>
            <person name="Studholme D.J."/>
            <person name="McDougal R.L."/>
            <person name="Sambles C."/>
            <person name="Hansen E."/>
            <person name="Hardy G."/>
            <person name="Grant M."/>
            <person name="Ganley R.J."/>
            <person name="Williams N.M."/>
        </authorList>
    </citation>
    <scope>NUCLEOTIDE SEQUENCE</scope>
    <source>
        <strain evidence="10">NZFS 2646</strain>
        <strain evidence="11">NZFS 3630</strain>
    </source>
</reference>
<evidence type="ECO:0000256" key="1">
    <source>
        <dbReference type="ARBA" id="ARBA00004123"/>
    </source>
</evidence>
<evidence type="ECO:0000256" key="7">
    <source>
        <dbReference type="ARBA" id="ARBA00023242"/>
    </source>
</evidence>
<dbReference type="Proteomes" id="UP000285883">
    <property type="component" value="Unassembled WGS sequence"/>
</dbReference>
<comment type="subcellular location">
    <subcellularLocation>
        <location evidence="2">Chromosome</location>
    </subcellularLocation>
    <subcellularLocation>
        <location evidence="1">Nucleus</location>
    </subcellularLocation>
</comment>
<dbReference type="AlphaFoldDB" id="A0A3R7KH72"/>
<dbReference type="GO" id="GO:0046982">
    <property type="term" value="F:protein heterodimerization activity"/>
    <property type="evidence" value="ECO:0007669"/>
    <property type="project" value="InterPro"/>
</dbReference>
<keyword evidence="7 9" id="KW-0539">Nucleus</keyword>
<dbReference type="PRINTS" id="PR00623">
    <property type="entry name" value="HISTONEH4"/>
</dbReference>
<dbReference type="Gene3D" id="1.10.20.10">
    <property type="entry name" value="Histone, subunit A"/>
    <property type="match status" value="1"/>
</dbReference>
<dbReference type="PANTHER" id="PTHR10484">
    <property type="entry name" value="HISTONE H4"/>
    <property type="match status" value="1"/>
</dbReference>
<gene>
    <name evidence="12" type="ORF">BBI17_007168</name>
    <name evidence="13" type="ORF">BBO99_00007090</name>
    <name evidence="10" type="ORF">JM16_008730</name>
    <name evidence="11" type="ORF">JM18_008774</name>
</gene>
<name>A0A3R7KH72_9STRA</name>
<reference evidence="10" key="3">
    <citation type="submission" date="2020-06" db="EMBL/GenBank/DDBJ databases">
        <authorList>
            <person name="Studholme D.J."/>
        </authorList>
    </citation>
    <scope>NUCLEOTIDE SEQUENCE</scope>
    <source>
        <strain evidence="10">NZFS 2646</strain>
        <strain evidence="11">NZFS 3630</strain>
    </source>
</reference>
<dbReference type="CDD" id="cd22912">
    <property type="entry name" value="HFD_H4"/>
    <property type="match status" value="1"/>
</dbReference>
<dbReference type="EMBL" id="JPWU03000559">
    <property type="protein sequence ID" value="KAG2510919.1"/>
    <property type="molecule type" value="Genomic_DNA"/>
</dbReference>
<accession>A0A3R7KH72</accession>
<dbReference type="EMBL" id="MBDN02000276">
    <property type="protein sequence ID" value="RLN77003.1"/>
    <property type="molecule type" value="Genomic_DNA"/>
</dbReference>
<evidence type="ECO:0000313" key="13">
    <source>
        <dbReference type="EMBL" id="RLN77003.1"/>
    </source>
</evidence>
<evidence type="ECO:0000256" key="9">
    <source>
        <dbReference type="RuleBase" id="RU000528"/>
    </source>
</evidence>
<keyword evidence="5 9" id="KW-0158">Chromosome</keyword>
<evidence type="ECO:0000313" key="11">
    <source>
        <dbReference type="EMBL" id="KAG2510919.1"/>
    </source>
</evidence>
<protein>
    <recommendedName>
        <fullName evidence="9">Histone H4</fullName>
    </recommendedName>
</protein>
<dbReference type="STRING" id="325452.A0A3R7KH72"/>
<keyword evidence="14" id="KW-1185">Reference proteome</keyword>
<reference evidence="14 15" key="2">
    <citation type="submission" date="2018-07" db="EMBL/GenBank/DDBJ databases">
        <title>Genome sequencing of oomycete isolates from Chile give support for New Zealand origin for Phytophthora kernoviae and make available the first Nothophytophthora sp. genome.</title>
        <authorList>
            <person name="Studholme D.J."/>
            <person name="Sanfuentes E."/>
            <person name="Panda P."/>
            <person name="Hill R."/>
            <person name="Sambles C."/>
            <person name="Grant M."/>
            <person name="Williams N.M."/>
            <person name="Mcdougal R.L."/>
        </authorList>
    </citation>
    <scope>NUCLEOTIDE SEQUENCE [LARGE SCALE GENOMIC DNA]</scope>
    <source>
        <strain evidence="12">Chile2</strain>
        <strain evidence="13">Chile4</strain>
    </source>
</reference>
<evidence type="ECO:0000313" key="12">
    <source>
        <dbReference type="EMBL" id="RLN14982.1"/>
    </source>
</evidence>
<comment type="similarity">
    <text evidence="3 9">Belongs to the histone H4 family.</text>
</comment>